<accession>A0A409VLH2</accession>
<comment type="subcellular location">
    <subcellularLocation>
        <location evidence="2">Membrane</location>
    </subcellularLocation>
</comment>
<evidence type="ECO:0000256" key="9">
    <source>
        <dbReference type="ARBA" id="ARBA00023004"/>
    </source>
</evidence>
<dbReference type="InterPro" id="IPR017972">
    <property type="entry name" value="Cyt_P450_CS"/>
</dbReference>
<dbReference type="GO" id="GO:0004497">
    <property type="term" value="F:monooxygenase activity"/>
    <property type="evidence" value="ECO:0007669"/>
    <property type="project" value="UniProtKB-KW"/>
</dbReference>
<dbReference type="STRING" id="93625.A0A409VLH2"/>
<evidence type="ECO:0000256" key="2">
    <source>
        <dbReference type="ARBA" id="ARBA00004370"/>
    </source>
</evidence>
<evidence type="ECO:0000256" key="8">
    <source>
        <dbReference type="ARBA" id="ARBA00023002"/>
    </source>
</evidence>
<name>A0A409VLH2_PSICY</name>
<dbReference type="EMBL" id="NHYD01003976">
    <property type="protein sequence ID" value="PPQ67119.1"/>
    <property type="molecule type" value="Genomic_DNA"/>
</dbReference>
<evidence type="ECO:0000256" key="14">
    <source>
        <dbReference type="SAM" id="SignalP"/>
    </source>
</evidence>
<dbReference type="GO" id="GO:0020037">
    <property type="term" value="F:heme binding"/>
    <property type="evidence" value="ECO:0007669"/>
    <property type="project" value="InterPro"/>
</dbReference>
<dbReference type="OrthoDB" id="1844152at2759"/>
<feature type="chain" id="PRO_5019348587" description="Cytochrome P450" evidence="14">
    <location>
        <begin position="31"/>
        <end position="532"/>
    </location>
</feature>
<keyword evidence="4 12" id="KW-0349">Heme</keyword>
<evidence type="ECO:0000256" key="6">
    <source>
        <dbReference type="ARBA" id="ARBA00022723"/>
    </source>
</evidence>
<evidence type="ECO:0000313" key="16">
    <source>
        <dbReference type="Proteomes" id="UP000283269"/>
    </source>
</evidence>
<dbReference type="PRINTS" id="PR00465">
    <property type="entry name" value="EP450IV"/>
</dbReference>
<keyword evidence="5" id="KW-0812">Transmembrane</keyword>
<dbReference type="PANTHER" id="PTHR46206:SF5">
    <property type="entry name" value="P450, PUTATIVE (EUROFUNG)-RELATED"/>
    <property type="match status" value="1"/>
</dbReference>
<comment type="similarity">
    <text evidence="3 13">Belongs to the cytochrome P450 family.</text>
</comment>
<keyword evidence="14" id="KW-0732">Signal</keyword>
<protein>
    <recommendedName>
        <fullName evidence="17">Cytochrome P450</fullName>
    </recommendedName>
</protein>
<evidence type="ECO:0000256" key="13">
    <source>
        <dbReference type="RuleBase" id="RU000461"/>
    </source>
</evidence>
<dbReference type="CDD" id="cd11041">
    <property type="entry name" value="CYP503A1-like"/>
    <property type="match status" value="1"/>
</dbReference>
<dbReference type="InParanoid" id="A0A409VLH2"/>
<sequence length="532" mass="59666">MDVEGGHSSAIFVFLLAGIALLFLLKSERAEPNASFLCSTFVRFERVQALTCFLQLKHIPTLGTKNYLLSYVDALRFTLLCPERLQRGYEKYRTTVFKVATWNRWLVLITGTRAIEEFRKASEDQVSLVDAASGPDASLFHIGHFQAVDPQLISGLTRNLAFLVPSIKEEITLALNSAIPTTSEASMGWQELDAMFLVANVTTKVVNRVIFGSPLTRDEQYAQMSIDQARDVYGFSSTNLCTLLPRAIASLTRALSNANQRRRRLRSMIITFISQTKETSQLPTQKGNEERPNDVLTWAFADASNRTSVGDVASHILDLSTTANQMITMTITHALYHLAANPKFAAPMRKETEWIVSREGWNKQSLDHMFKVDSFVKESTRMSNISSVSMTRKILSPFTFSDGMQIPKGTFIAAAARPRHLDSTIYASPDTFDGFRFSKLHERQYGDDLTPGGGSSGMPFQLVTTTSDYLVWGYGRHACPGRFFAAVVVKMMLAYVILHYDVRFEDGLRPKDVVVGTNYLPDPNAKILFRRR</sequence>
<reference evidence="15 16" key="1">
    <citation type="journal article" date="2018" name="Evol. Lett.">
        <title>Horizontal gene cluster transfer increased hallucinogenic mushroom diversity.</title>
        <authorList>
            <person name="Reynolds H.T."/>
            <person name="Vijayakumar V."/>
            <person name="Gluck-Thaler E."/>
            <person name="Korotkin H.B."/>
            <person name="Matheny P.B."/>
            <person name="Slot J.C."/>
        </authorList>
    </citation>
    <scope>NUCLEOTIDE SEQUENCE [LARGE SCALE GENOMIC DNA]</scope>
    <source>
        <strain evidence="15 16">2631</strain>
    </source>
</reference>
<dbReference type="GO" id="GO:0016020">
    <property type="term" value="C:membrane"/>
    <property type="evidence" value="ECO:0007669"/>
    <property type="project" value="UniProtKB-SubCell"/>
</dbReference>
<dbReference type="SUPFAM" id="SSF48264">
    <property type="entry name" value="Cytochrome P450"/>
    <property type="match status" value="1"/>
</dbReference>
<evidence type="ECO:0000256" key="3">
    <source>
        <dbReference type="ARBA" id="ARBA00010617"/>
    </source>
</evidence>
<dbReference type="Pfam" id="PF00067">
    <property type="entry name" value="p450"/>
    <property type="match status" value="1"/>
</dbReference>
<dbReference type="AlphaFoldDB" id="A0A409VLH2"/>
<evidence type="ECO:0000256" key="7">
    <source>
        <dbReference type="ARBA" id="ARBA00022989"/>
    </source>
</evidence>
<keyword evidence="9 12" id="KW-0408">Iron</keyword>
<evidence type="ECO:0000256" key="4">
    <source>
        <dbReference type="ARBA" id="ARBA00022617"/>
    </source>
</evidence>
<keyword evidence="6 12" id="KW-0479">Metal-binding</keyword>
<dbReference type="InterPro" id="IPR002403">
    <property type="entry name" value="Cyt_P450_E_grp-IV"/>
</dbReference>
<dbReference type="PROSITE" id="PS00086">
    <property type="entry name" value="CYTOCHROME_P450"/>
    <property type="match status" value="1"/>
</dbReference>
<dbReference type="PANTHER" id="PTHR46206">
    <property type="entry name" value="CYTOCHROME P450"/>
    <property type="match status" value="1"/>
</dbReference>
<feature type="signal peptide" evidence="14">
    <location>
        <begin position="1"/>
        <end position="30"/>
    </location>
</feature>
<feature type="binding site" description="axial binding residue" evidence="12">
    <location>
        <position position="479"/>
    </location>
    <ligand>
        <name>heme</name>
        <dbReference type="ChEBI" id="CHEBI:30413"/>
    </ligand>
    <ligandPart>
        <name>Fe</name>
        <dbReference type="ChEBI" id="CHEBI:18248"/>
    </ligandPart>
</feature>
<evidence type="ECO:0000256" key="5">
    <source>
        <dbReference type="ARBA" id="ARBA00022692"/>
    </source>
</evidence>
<evidence type="ECO:0000256" key="12">
    <source>
        <dbReference type="PIRSR" id="PIRSR602403-1"/>
    </source>
</evidence>
<dbReference type="Gene3D" id="1.10.630.10">
    <property type="entry name" value="Cytochrome P450"/>
    <property type="match status" value="1"/>
</dbReference>
<dbReference type="GO" id="GO:0005506">
    <property type="term" value="F:iron ion binding"/>
    <property type="evidence" value="ECO:0007669"/>
    <property type="project" value="InterPro"/>
</dbReference>
<keyword evidence="11" id="KW-0472">Membrane</keyword>
<organism evidence="15 16">
    <name type="scientific">Psilocybe cyanescens</name>
    <dbReference type="NCBI Taxonomy" id="93625"/>
    <lineage>
        <taxon>Eukaryota</taxon>
        <taxon>Fungi</taxon>
        <taxon>Dikarya</taxon>
        <taxon>Basidiomycota</taxon>
        <taxon>Agaricomycotina</taxon>
        <taxon>Agaricomycetes</taxon>
        <taxon>Agaricomycetidae</taxon>
        <taxon>Agaricales</taxon>
        <taxon>Agaricineae</taxon>
        <taxon>Strophariaceae</taxon>
        <taxon>Psilocybe</taxon>
    </lineage>
</organism>
<evidence type="ECO:0000256" key="1">
    <source>
        <dbReference type="ARBA" id="ARBA00001971"/>
    </source>
</evidence>
<keyword evidence="7" id="KW-1133">Transmembrane helix</keyword>
<keyword evidence="8 13" id="KW-0560">Oxidoreductase</keyword>
<evidence type="ECO:0000256" key="11">
    <source>
        <dbReference type="ARBA" id="ARBA00023136"/>
    </source>
</evidence>
<comment type="cofactor">
    <cofactor evidence="1 12">
        <name>heme</name>
        <dbReference type="ChEBI" id="CHEBI:30413"/>
    </cofactor>
</comment>
<keyword evidence="10 13" id="KW-0503">Monooxygenase</keyword>
<evidence type="ECO:0000256" key="10">
    <source>
        <dbReference type="ARBA" id="ARBA00023033"/>
    </source>
</evidence>
<evidence type="ECO:0000313" key="15">
    <source>
        <dbReference type="EMBL" id="PPQ67119.1"/>
    </source>
</evidence>
<dbReference type="InterPro" id="IPR036396">
    <property type="entry name" value="Cyt_P450_sf"/>
</dbReference>
<keyword evidence="16" id="KW-1185">Reference proteome</keyword>
<comment type="caution">
    <text evidence="15">The sequence shown here is derived from an EMBL/GenBank/DDBJ whole genome shotgun (WGS) entry which is preliminary data.</text>
</comment>
<dbReference type="InterPro" id="IPR001128">
    <property type="entry name" value="Cyt_P450"/>
</dbReference>
<dbReference type="GO" id="GO:0016705">
    <property type="term" value="F:oxidoreductase activity, acting on paired donors, with incorporation or reduction of molecular oxygen"/>
    <property type="evidence" value="ECO:0007669"/>
    <property type="project" value="InterPro"/>
</dbReference>
<evidence type="ECO:0008006" key="17">
    <source>
        <dbReference type="Google" id="ProtNLM"/>
    </source>
</evidence>
<gene>
    <name evidence="15" type="ORF">CVT25_005720</name>
</gene>
<dbReference type="Proteomes" id="UP000283269">
    <property type="component" value="Unassembled WGS sequence"/>
</dbReference>
<proteinExistence type="inferred from homology"/>